<keyword evidence="1" id="KW-0812">Transmembrane</keyword>
<organism evidence="2 3">
    <name type="scientific">Roseiarcus fermentans</name>
    <dbReference type="NCBI Taxonomy" id="1473586"/>
    <lineage>
        <taxon>Bacteria</taxon>
        <taxon>Pseudomonadati</taxon>
        <taxon>Pseudomonadota</taxon>
        <taxon>Alphaproteobacteria</taxon>
        <taxon>Hyphomicrobiales</taxon>
        <taxon>Roseiarcaceae</taxon>
        <taxon>Roseiarcus</taxon>
    </lineage>
</organism>
<dbReference type="EMBL" id="QNRK01000009">
    <property type="protein sequence ID" value="RBP14285.1"/>
    <property type="molecule type" value="Genomic_DNA"/>
</dbReference>
<keyword evidence="3" id="KW-1185">Reference proteome</keyword>
<keyword evidence="1" id="KW-1133">Transmembrane helix</keyword>
<evidence type="ECO:0000313" key="3">
    <source>
        <dbReference type="Proteomes" id="UP000253529"/>
    </source>
</evidence>
<protein>
    <submittedName>
        <fullName evidence="2">Uncharacterized protein</fullName>
    </submittedName>
</protein>
<dbReference type="Proteomes" id="UP000253529">
    <property type="component" value="Unassembled WGS sequence"/>
</dbReference>
<gene>
    <name evidence="2" type="ORF">DFR50_10938</name>
</gene>
<accession>A0A366FKP3</accession>
<name>A0A366FKP3_9HYPH</name>
<sequence length="34" mass="3679">MMESILEGYVVLSAIITIVVVAWGSARAQRPFGN</sequence>
<reference evidence="2 3" key="1">
    <citation type="submission" date="2018-06" db="EMBL/GenBank/DDBJ databases">
        <title>Genomic Encyclopedia of Type Strains, Phase IV (KMG-IV): sequencing the most valuable type-strain genomes for metagenomic binning, comparative biology and taxonomic classification.</title>
        <authorList>
            <person name="Goeker M."/>
        </authorList>
    </citation>
    <scope>NUCLEOTIDE SEQUENCE [LARGE SCALE GENOMIC DNA]</scope>
    <source>
        <strain evidence="2 3">DSM 24875</strain>
    </source>
</reference>
<comment type="caution">
    <text evidence="2">The sequence shown here is derived from an EMBL/GenBank/DDBJ whole genome shotgun (WGS) entry which is preliminary data.</text>
</comment>
<keyword evidence="1" id="KW-0472">Membrane</keyword>
<evidence type="ECO:0000256" key="1">
    <source>
        <dbReference type="SAM" id="Phobius"/>
    </source>
</evidence>
<proteinExistence type="predicted"/>
<evidence type="ECO:0000313" key="2">
    <source>
        <dbReference type="EMBL" id="RBP14285.1"/>
    </source>
</evidence>
<feature type="transmembrane region" description="Helical" evidence="1">
    <location>
        <begin position="6"/>
        <end position="26"/>
    </location>
</feature>
<dbReference type="AlphaFoldDB" id="A0A366FKP3"/>